<dbReference type="Proteomes" id="UP000580043">
    <property type="component" value="Unassembled WGS sequence"/>
</dbReference>
<evidence type="ECO:0000313" key="4">
    <source>
        <dbReference type="Proteomes" id="UP000580043"/>
    </source>
</evidence>
<sequence length="194" mass="20478">MKFQRPLLFLVSACLLLLSHQASALGPGTDPRGMAIGPGAPQAMPFGGINREGQGGVRPENLKGPSGTVCNSRSTNSGTTRRDPSGKVQIFNDTRSLRSRSGNVYGNCNDSASAIGKRLPGTASSGATGRLTGKNKPKSAFNSQTNTLKAASDGYVDRSATSSMMPRKRASLYDPATGGLRQPKVMDPYQIYQR</sequence>
<organism evidence="3 4">
    <name type="scientific">Zoogloea dura</name>
    <dbReference type="NCBI Taxonomy" id="2728840"/>
    <lineage>
        <taxon>Bacteria</taxon>
        <taxon>Pseudomonadati</taxon>
        <taxon>Pseudomonadota</taxon>
        <taxon>Betaproteobacteria</taxon>
        <taxon>Rhodocyclales</taxon>
        <taxon>Zoogloeaceae</taxon>
        <taxon>Zoogloea</taxon>
    </lineage>
</organism>
<protein>
    <submittedName>
        <fullName evidence="3">Uncharacterized protein</fullName>
    </submittedName>
</protein>
<dbReference type="EMBL" id="JABBGA010000001">
    <property type="protein sequence ID" value="NML24123.1"/>
    <property type="molecule type" value="Genomic_DNA"/>
</dbReference>
<evidence type="ECO:0000313" key="3">
    <source>
        <dbReference type="EMBL" id="NML24123.1"/>
    </source>
</evidence>
<feature type="region of interest" description="Disordered" evidence="1">
    <location>
        <begin position="113"/>
        <end position="194"/>
    </location>
</feature>
<dbReference type="RefSeq" id="WP_169143783.1">
    <property type="nucleotide sequence ID" value="NZ_JABBGA010000001.1"/>
</dbReference>
<feature type="signal peptide" evidence="2">
    <location>
        <begin position="1"/>
        <end position="24"/>
    </location>
</feature>
<gene>
    <name evidence="3" type="ORF">HHL15_00040</name>
</gene>
<proteinExistence type="predicted"/>
<keyword evidence="4" id="KW-1185">Reference proteome</keyword>
<feature type="compositionally biased region" description="Polar residues" evidence="1">
    <location>
        <begin position="140"/>
        <end position="149"/>
    </location>
</feature>
<evidence type="ECO:0000256" key="2">
    <source>
        <dbReference type="SAM" id="SignalP"/>
    </source>
</evidence>
<name>A0A848G122_9RHOO</name>
<feature type="compositionally biased region" description="Polar residues" evidence="1">
    <location>
        <begin position="68"/>
        <end position="79"/>
    </location>
</feature>
<comment type="caution">
    <text evidence="3">The sequence shown here is derived from an EMBL/GenBank/DDBJ whole genome shotgun (WGS) entry which is preliminary data.</text>
</comment>
<dbReference type="AlphaFoldDB" id="A0A848G122"/>
<feature type="chain" id="PRO_5032436039" evidence="2">
    <location>
        <begin position="25"/>
        <end position="194"/>
    </location>
</feature>
<reference evidence="3 4" key="1">
    <citation type="submission" date="2020-04" db="EMBL/GenBank/DDBJ databases">
        <title>Zoogloea sp. G-4-1-14 isolated from soil.</title>
        <authorList>
            <person name="Dahal R.H."/>
        </authorList>
    </citation>
    <scope>NUCLEOTIDE SEQUENCE [LARGE SCALE GENOMIC DNA]</scope>
    <source>
        <strain evidence="3 4">G-4-1-14</strain>
    </source>
</reference>
<feature type="region of interest" description="Disordered" evidence="1">
    <location>
        <begin position="44"/>
        <end position="95"/>
    </location>
</feature>
<accession>A0A848G122</accession>
<keyword evidence="2" id="KW-0732">Signal</keyword>
<evidence type="ECO:0000256" key="1">
    <source>
        <dbReference type="SAM" id="MobiDB-lite"/>
    </source>
</evidence>